<dbReference type="RefSeq" id="WP_142026660.1">
    <property type="nucleotide sequence ID" value="NZ_VFQE01000001.1"/>
</dbReference>
<reference evidence="1 2" key="1">
    <citation type="submission" date="2019-06" db="EMBL/GenBank/DDBJ databases">
        <title>Sequencing the genomes of 1000 actinobacteria strains.</title>
        <authorList>
            <person name="Klenk H.-P."/>
        </authorList>
    </citation>
    <scope>NUCLEOTIDE SEQUENCE [LARGE SCALE GENOMIC DNA]</scope>
    <source>
        <strain evidence="1 2">DSM 46837</strain>
    </source>
</reference>
<dbReference type="Proteomes" id="UP000319865">
    <property type="component" value="Unassembled WGS sequence"/>
</dbReference>
<comment type="caution">
    <text evidence="1">The sequence shown here is derived from an EMBL/GenBank/DDBJ whole genome shotgun (WGS) entry which is preliminary data.</text>
</comment>
<accession>A0A543PJG4</accession>
<dbReference type="InterPro" id="IPR053852">
    <property type="entry name" value="DUF6910"/>
</dbReference>
<dbReference type="EMBL" id="VFQE01000001">
    <property type="protein sequence ID" value="TQN44220.1"/>
    <property type="molecule type" value="Genomic_DNA"/>
</dbReference>
<protein>
    <submittedName>
        <fullName evidence="1">Uncharacterized protein</fullName>
    </submittedName>
</protein>
<evidence type="ECO:0000313" key="2">
    <source>
        <dbReference type="Proteomes" id="UP000319865"/>
    </source>
</evidence>
<name>A0A543PJG4_9ACTN</name>
<organism evidence="1 2">
    <name type="scientific">Blastococcus colisei</name>
    <dbReference type="NCBI Taxonomy" id="1564162"/>
    <lineage>
        <taxon>Bacteria</taxon>
        <taxon>Bacillati</taxon>
        <taxon>Actinomycetota</taxon>
        <taxon>Actinomycetes</taxon>
        <taxon>Geodermatophilales</taxon>
        <taxon>Geodermatophilaceae</taxon>
        <taxon>Blastococcus</taxon>
    </lineage>
</organism>
<sequence length="311" mass="32399">MLIYVDEVRALRFDDGSPVTAASGIAPLGAGWLVAQDDATVAAWLHEDSVTPVRVLPPVAGLDRFTEAAGTKRLKPDLEVACPAEVDGEPAVLLLGSGSTDRRMRGALVRLVDGQPQVQVTGLGPLYAHVAARLGLPMDQLNLEGASRHGDLVRWFNRGNLAAGVSSASVDVPLQELVPVVLGRTDAASVSVGSPRVYDLGEVDGVGLAVTDAVTLPDGRVLLSAAAEDSPNAVDDGPVVATALALVDGEEVLAVAPIPEVDGHVHKVEGLALREVRDGHVHLLAVVDDDDPDTPSAAIDLRVELPRSFPR</sequence>
<keyword evidence="2" id="KW-1185">Reference proteome</keyword>
<dbReference type="Pfam" id="PF21851">
    <property type="entry name" value="DUF6910"/>
    <property type="match status" value="1"/>
</dbReference>
<proteinExistence type="predicted"/>
<dbReference type="AlphaFoldDB" id="A0A543PJG4"/>
<dbReference type="OrthoDB" id="5175929at2"/>
<evidence type="ECO:0000313" key="1">
    <source>
        <dbReference type="EMBL" id="TQN44220.1"/>
    </source>
</evidence>
<gene>
    <name evidence="1" type="ORF">FHU33_3715</name>
</gene>